<accession>A0A139AFP4</accession>
<gene>
    <name evidence="1" type="ORF">M427DRAFT_322103</name>
</gene>
<keyword evidence="2" id="KW-1185">Reference proteome</keyword>
<sequence length="77" mass="8419">MLAVQVAAHGFITVNDNRTHSTAFIAPNFQSPWTDGNRDVPRRVGWDLSAMGTRCDSSTTVTSPTRNRTQACLGILE</sequence>
<dbReference type="Proteomes" id="UP000070544">
    <property type="component" value="Unassembled WGS sequence"/>
</dbReference>
<name>A0A139AFP4_GONPJ</name>
<evidence type="ECO:0000313" key="2">
    <source>
        <dbReference type="Proteomes" id="UP000070544"/>
    </source>
</evidence>
<dbReference type="AlphaFoldDB" id="A0A139AFP4"/>
<reference evidence="1 2" key="1">
    <citation type="journal article" date="2015" name="Genome Biol. Evol.">
        <title>Phylogenomic analyses indicate that early fungi evolved digesting cell walls of algal ancestors of land plants.</title>
        <authorList>
            <person name="Chang Y."/>
            <person name="Wang S."/>
            <person name="Sekimoto S."/>
            <person name="Aerts A.L."/>
            <person name="Choi C."/>
            <person name="Clum A."/>
            <person name="LaButti K.M."/>
            <person name="Lindquist E.A."/>
            <person name="Yee Ngan C."/>
            <person name="Ohm R.A."/>
            <person name="Salamov A.A."/>
            <person name="Grigoriev I.V."/>
            <person name="Spatafora J.W."/>
            <person name="Berbee M.L."/>
        </authorList>
    </citation>
    <scope>NUCLEOTIDE SEQUENCE [LARGE SCALE GENOMIC DNA]</scope>
    <source>
        <strain evidence="1 2">JEL478</strain>
    </source>
</reference>
<evidence type="ECO:0000313" key="1">
    <source>
        <dbReference type="EMBL" id="KXS15519.1"/>
    </source>
</evidence>
<organism evidence="1 2">
    <name type="scientific">Gonapodya prolifera (strain JEL478)</name>
    <name type="common">Monoblepharis prolifera</name>
    <dbReference type="NCBI Taxonomy" id="1344416"/>
    <lineage>
        <taxon>Eukaryota</taxon>
        <taxon>Fungi</taxon>
        <taxon>Fungi incertae sedis</taxon>
        <taxon>Chytridiomycota</taxon>
        <taxon>Chytridiomycota incertae sedis</taxon>
        <taxon>Monoblepharidomycetes</taxon>
        <taxon>Monoblepharidales</taxon>
        <taxon>Gonapodyaceae</taxon>
        <taxon>Gonapodya</taxon>
    </lineage>
</organism>
<protein>
    <submittedName>
        <fullName evidence="1">Uncharacterized protein</fullName>
    </submittedName>
</protein>
<proteinExistence type="predicted"/>
<dbReference type="EMBL" id="KQ965761">
    <property type="protein sequence ID" value="KXS15519.1"/>
    <property type="molecule type" value="Genomic_DNA"/>
</dbReference>